<dbReference type="AlphaFoldDB" id="A0A9E8HTX9"/>
<evidence type="ECO:0000313" key="2">
    <source>
        <dbReference type="Proteomes" id="UP001164472"/>
    </source>
</evidence>
<proteinExistence type="predicted"/>
<dbReference type="Proteomes" id="UP001164472">
    <property type="component" value="Chromosome"/>
</dbReference>
<dbReference type="InterPro" id="IPR044855">
    <property type="entry name" value="CoA-Trfase_III_dom3_sf"/>
</dbReference>
<reference evidence="1" key="1">
    <citation type="submission" date="2022-07" db="EMBL/GenBank/DDBJ databases">
        <title>Alkalimarinus sp. nov., isolated from gut of a Alitta virens.</title>
        <authorList>
            <person name="Yang A.I."/>
            <person name="Shin N.-R."/>
        </authorList>
    </citation>
    <scope>NUCLEOTIDE SEQUENCE</scope>
    <source>
        <strain evidence="1">FA028</strain>
    </source>
</reference>
<gene>
    <name evidence="1" type="ORF">NNL22_07735</name>
</gene>
<dbReference type="Pfam" id="PF02515">
    <property type="entry name" value="CoA_transf_3"/>
    <property type="match status" value="1"/>
</dbReference>
<accession>A0A9E8HTX9</accession>
<dbReference type="RefSeq" id="WP_251811791.1">
    <property type="nucleotide sequence ID" value="NZ_CP101527.1"/>
</dbReference>
<sequence>MKGILSGMRVVEASAFVAAPLGGMTLAQLGADVIRIDAIGGGLDYRRWPVTDDNVSLFWAGLNKSKRSVALNFRSPEGSELAREIITAPGKEAGMLLTNFPPKGWLSFEELTIHRPDLIQLTIQGDRHGGSAVDYTVNPAIGLPFLTGSAESNEPSNHVLPAWDLVTGQMAALGLLAAERHRYRSGEGQHIKLALADAAMAVMGHLGFIAEAQLGKERPRYGNYLFGAFGRDFLCNDGARVMVIGLTGRQWKSLCAATDTTEAMVALGQELGLDLSQEGNRFEARDHISALIGAWIARHSFAEVEKVFNANGVCWSRYQTVKQMVETNPDCSVDNPMFNEIEQAGVGSHLAAGAPWSFSAFEREPARPAPQLGEHTDEVLSEVLGLDSGQIGKLHDKGVIAGA</sequence>
<protein>
    <submittedName>
        <fullName evidence="1">CoA transferase</fullName>
    </submittedName>
</protein>
<name>A0A9E8HTX9_9ALTE</name>
<dbReference type="InterPro" id="IPR003673">
    <property type="entry name" value="CoA-Trfase_fam_III"/>
</dbReference>
<dbReference type="EMBL" id="CP101527">
    <property type="protein sequence ID" value="UZW76466.1"/>
    <property type="molecule type" value="Genomic_DNA"/>
</dbReference>
<dbReference type="GO" id="GO:0016740">
    <property type="term" value="F:transferase activity"/>
    <property type="evidence" value="ECO:0007669"/>
    <property type="project" value="UniProtKB-KW"/>
</dbReference>
<evidence type="ECO:0000313" key="1">
    <source>
        <dbReference type="EMBL" id="UZW76466.1"/>
    </source>
</evidence>
<dbReference type="PANTHER" id="PTHR48228:SF5">
    <property type="entry name" value="ALPHA-METHYLACYL-COA RACEMASE"/>
    <property type="match status" value="1"/>
</dbReference>
<keyword evidence="1" id="KW-0808">Transferase</keyword>
<dbReference type="Gene3D" id="3.30.1540.10">
    <property type="entry name" value="formyl-coa transferase, domain 3"/>
    <property type="match status" value="1"/>
</dbReference>
<dbReference type="Gene3D" id="3.40.50.10540">
    <property type="entry name" value="Crotonobetainyl-coa:carnitine coa-transferase, domain 1"/>
    <property type="match status" value="1"/>
</dbReference>
<dbReference type="SUPFAM" id="SSF89796">
    <property type="entry name" value="CoA-transferase family III (CaiB/BaiF)"/>
    <property type="match status" value="1"/>
</dbReference>
<organism evidence="1 2">
    <name type="scientific">Alkalimarinus sediminis</name>
    <dbReference type="NCBI Taxonomy" id="1632866"/>
    <lineage>
        <taxon>Bacteria</taxon>
        <taxon>Pseudomonadati</taxon>
        <taxon>Pseudomonadota</taxon>
        <taxon>Gammaproteobacteria</taxon>
        <taxon>Alteromonadales</taxon>
        <taxon>Alteromonadaceae</taxon>
        <taxon>Alkalimarinus</taxon>
    </lineage>
</organism>
<dbReference type="KEGG" id="asem:NNL22_07735"/>
<dbReference type="PANTHER" id="PTHR48228">
    <property type="entry name" value="SUCCINYL-COA--D-CITRAMALATE COA-TRANSFERASE"/>
    <property type="match status" value="1"/>
</dbReference>
<keyword evidence="2" id="KW-1185">Reference proteome</keyword>
<dbReference type="InterPro" id="IPR050509">
    <property type="entry name" value="CoA-transferase_III"/>
</dbReference>
<dbReference type="InterPro" id="IPR023606">
    <property type="entry name" value="CoA-Trfase_III_dom_1_sf"/>
</dbReference>